<comment type="caution">
    <text evidence="1">The sequence shown here is derived from an EMBL/GenBank/DDBJ whole genome shotgun (WGS) entry which is preliminary data.</text>
</comment>
<protein>
    <submittedName>
        <fullName evidence="1">Uncharacterized protein</fullName>
    </submittedName>
</protein>
<dbReference type="AlphaFoldDB" id="A0A5J9U577"/>
<evidence type="ECO:0000313" key="2">
    <source>
        <dbReference type="Proteomes" id="UP000324897"/>
    </source>
</evidence>
<name>A0A5J9U577_9POAL</name>
<proteinExistence type="predicted"/>
<organism evidence="1 2">
    <name type="scientific">Eragrostis curvula</name>
    <name type="common">weeping love grass</name>
    <dbReference type="NCBI Taxonomy" id="38414"/>
    <lineage>
        <taxon>Eukaryota</taxon>
        <taxon>Viridiplantae</taxon>
        <taxon>Streptophyta</taxon>
        <taxon>Embryophyta</taxon>
        <taxon>Tracheophyta</taxon>
        <taxon>Spermatophyta</taxon>
        <taxon>Magnoliopsida</taxon>
        <taxon>Liliopsida</taxon>
        <taxon>Poales</taxon>
        <taxon>Poaceae</taxon>
        <taxon>PACMAD clade</taxon>
        <taxon>Chloridoideae</taxon>
        <taxon>Eragrostideae</taxon>
        <taxon>Eragrostidinae</taxon>
        <taxon>Eragrostis</taxon>
    </lineage>
</organism>
<reference evidence="1 2" key="1">
    <citation type="journal article" date="2019" name="Sci. Rep.">
        <title>A high-quality genome of Eragrostis curvula grass provides insights into Poaceae evolution and supports new strategies to enhance forage quality.</title>
        <authorList>
            <person name="Carballo J."/>
            <person name="Santos B.A.C.M."/>
            <person name="Zappacosta D."/>
            <person name="Garbus I."/>
            <person name="Selva J.P."/>
            <person name="Gallo C.A."/>
            <person name="Diaz A."/>
            <person name="Albertini E."/>
            <person name="Caccamo M."/>
            <person name="Echenique V."/>
        </authorList>
    </citation>
    <scope>NUCLEOTIDE SEQUENCE [LARGE SCALE GENOMIC DNA]</scope>
    <source>
        <strain evidence="2">cv. Victoria</strain>
        <tissue evidence="1">Leaf</tissue>
    </source>
</reference>
<gene>
    <name evidence="1" type="ORF">EJB05_34977</name>
</gene>
<evidence type="ECO:0000313" key="1">
    <source>
        <dbReference type="EMBL" id="TVU18862.1"/>
    </source>
</evidence>
<feature type="non-terminal residue" evidence="1">
    <location>
        <position position="1"/>
    </location>
</feature>
<sequence length="129" mass="14368">MVAVHGGEAGHVHYHPMPPAMLLPLPLSLSSPWHPDGWMVLHVPIFSTEHKSSQHTSSHQIMVSPAFHHRQSIGFSRRPSARARRKATLRSEAADNYLSAFELYKMRCQAASTAQSGQRSACYLLPECL</sequence>
<dbReference type="Gramene" id="TVU18862">
    <property type="protein sequence ID" value="TVU18862"/>
    <property type="gene ID" value="EJB05_34977"/>
</dbReference>
<accession>A0A5J9U577</accession>
<dbReference type="Proteomes" id="UP000324897">
    <property type="component" value="Chromosome 7"/>
</dbReference>
<dbReference type="EMBL" id="RWGY01000029">
    <property type="protein sequence ID" value="TVU18862.1"/>
    <property type="molecule type" value="Genomic_DNA"/>
</dbReference>
<keyword evidence="2" id="KW-1185">Reference proteome</keyword>